<dbReference type="Pfam" id="PF13472">
    <property type="entry name" value="Lipase_GDSL_2"/>
    <property type="match status" value="1"/>
</dbReference>
<evidence type="ECO:0000313" key="3">
    <source>
        <dbReference type="Proteomes" id="UP000505210"/>
    </source>
</evidence>
<dbReference type="EMBL" id="CP053661">
    <property type="protein sequence ID" value="QKD84979.1"/>
    <property type="molecule type" value="Genomic_DNA"/>
</dbReference>
<accession>A0A6M8BCF0</accession>
<dbReference type="AlphaFoldDB" id="A0A6M8BCF0"/>
<keyword evidence="3" id="KW-1185">Reference proteome</keyword>
<dbReference type="InterPro" id="IPR036514">
    <property type="entry name" value="SGNH_hydro_sf"/>
</dbReference>
<dbReference type="CDD" id="cd00229">
    <property type="entry name" value="SGNH_hydrolase"/>
    <property type="match status" value="1"/>
</dbReference>
<evidence type="ECO:0000259" key="1">
    <source>
        <dbReference type="Pfam" id="PF13472"/>
    </source>
</evidence>
<evidence type="ECO:0000313" key="2">
    <source>
        <dbReference type="EMBL" id="QKD84979.1"/>
    </source>
</evidence>
<keyword evidence="2" id="KW-0378">Hydrolase</keyword>
<dbReference type="InterPro" id="IPR013830">
    <property type="entry name" value="SGNH_hydro"/>
</dbReference>
<name>A0A6M8BCF0_9CYAN</name>
<protein>
    <submittedName>
        <fullName evidence="2">SGNH/GDSL hydrolase family protein</fullName>
    </submittedName>
</protein>
<proteinExistence type="predicted"/>
<feature type="domain" description="SGNH hydrolase-type esterase" evidence="1">
    <location>
        <begin position="80"/>
        <end position="289"/>
    </location>
</feature>
<dbReference type="KEGG" id="theu:HPC62_14785"/>
<dbReference type="Gene3D" id="3.40.50.1110">
    <property type="entry name" value="SGNH hydrolase"/>
    <property type="match status" value="1"/>
</dbReference>
<reference evidence="2 3" key="1">
    <citation type="submission" date="2020-05" db="EMBL/GenBank/DDBJ databases">
        <title>Complete genome sequence of of a novel Thermoleptolyngbya strain isolated from hot springs of Ganzi, Sichuan China.</title>
        <authorList>
            <person name="Tang J."/>
            <person name="Daroch M."/>
            <person name="Li L."/>
            <person name="Waleron K."/>
            <person name="Waleron M."/>
            <person name="Waleron M."/>
        </authorList>
    </citation>
    <scope>NUCLEOTIDE SEQUENCE [LARGE SCALE GENOMIC DNA]</scope>
    <source>
        <strain evidence="2 3">PKUAC-SCTA183</strain>
    </source>
</reference>
<dbReference type="GO" id="GO:0016787">
    <property type="term" value="F:hydrolase activity"/>
    <property type="evidence" value="ECO:0007669"/>
    <property type="project" value="UniProtKB-KW"/>
</dbReference>
<dbReference type="Proteomes" id="UP000505210">
    <property type="component" value="Chromosome"/>
</dbReference>
<gene>
    <name evidence="2" type="ORF">HPC62_14785</name>
</gene>
<organism evidence="2 3">
    <name type="scientific">Thermoleptolyngbya sichuanensis A183</name>
    <dbReference type="NCBI Taxonomy" id="2737172"/>
    <lineage>
        <taxon>Bacteria</taxon>
        <taxon>Bacillati</taxon>
        <taxon>Cyanobacteriota</taxon>
        <taxon>Cyanophyceae</taxon>
        <taxon>Oculatellales</taxon>
        <taxon>Oculatellaceae</taxon>
        <taxon>Thermoleptolyngbya</taxon>
        <taxon>Thermoleptolyngbya sichuanensis</taxon>
    </lineage>
</organism>
<dbReference type="SUPFAM" id="SSF52266">
    <property type="entry name" value="SGNH hydrolase"/>
    <property type="match status" value="1"/>
</dbReference>
<sequence>MRAIAQGGAAGLLLMGLLLLELGLRALGLGNPPLYVADPEAGYRLRPHQRLRRWGKRMVINQHSLRNTGEMPPAGWRVLLLGDSIVHGGIWTDQAHTISEQVRQFLVLRLGRPGIVLNAAAPSWGPQNQWGYLRQFGTFGAQVVVLLLNTDDLFAPPPTDWPVGRDRQYPRRRPPLALWEALSLLLPYPTQRPATRPPSGDPVADNLLTIEQMRQFVQPQAQLLVALSPLRRELKQPGPRDYEQVARQRLSTLLAAGNVPFLDLLPRWNALRNPEALYRDGIHPSPAGNTQISQAIAEFILHHASRHLSPHLSRH</sequence>